<feature type="compositionally biased region" description="Basic and acidic residues" evidence="8">
    <location>
        <begin position="787"/>
        <end position="808"/>
    </location>
</feature>
<evidence type="ECO:0000256" key="5">
    <source>
        <dbReference type="ARBA" id="ARBA00026121"/>
    </source>
</evidence>
<evidence type="ECO:0000259" key="9">
    <source>
        <dbReference type="Pfam" id="PF00501"/>
    </source>
</evidence>
<dbReference type="PROSITE" id="PS00455">
    <property type="entry name" value="AMP_BINDING"/>
    <property type="match status" value="1"/>
</dbReference>
<keyword evidence="12" id="KW-1185">Reference proteome</keyword>
<evidence type="ECO:0000256" key="3">
    <source>
        <dbReference type="ARBA" id="ARBA00022598"/>
    </source>
</evidence>
<dbReference type="SUPFAM" id="SSF56801">
    <property type="entry name" value="Acetyl-CoA synthetase-like"/>
    <property type="match status" value="1"/>
</dbReference>
<accession>A0A2V4MMS6</accession>
<evidence type="ECO:0000313" key="11">
    <source>
        <dbReference type="EMBL" id="PYC48015.1"/>
    </source>
</evidence>
<comment type="pathway">
    <text evidence="2">Lipid metabolism; fatty acid beta-oxidation.</text>
</comment>
<dbReference type="AlphaFoldDB" id="A0A2V4MMS6"/>
<feature type="domain" description="AMP-dependent synthetase/ligase" evidence="9">
    <location>
        <begin position="296"/>
        <end position="661"/>
    </location>
</feature>
<dbReference type="InterPro" id="IPR020845">
    <property type="entry name" value="AMP-binding_CS"/>
</dbReference>
<evidence type="ECO:0000256" key="8">
    <source>
        <dbReference type="SAM" id="MobiDB-lite"/>
    </source>
</evidence>
<keyword evidence="4" id="KW-0472">Membrane</keyword>
<keyword evidence="3" id="KW-0436">Ligase</keyword>
<proteinExistence type="predicted"/>
<evidence type="ECO:0000256" key="2">
    <source>
        <dbReference type="ARBA" id="ARBA00005005"/>
    </source>
</evidence>
<feature type="region of interest" description="Disordered" evidence="8">
    <location>
        <begin position="777"/>
        <end position="808"/>
    </location>
</feature>
<dbReference type="Proteomes" id="UP000248012">
    <property type="component" value="Unassembled WGS sequence"/>
</dbReference>
<dbReference type="InterPro" id="IPR045851">
    <property type="entry name" value="AMP-bd_C_sf"/>
</dbReference>
<dbReference type="PANTHER" id="PTHR43767">
    <property type="entry name" value="LONG-CHAIN-FATTY-ACID--COA LIGASE"/>
    <property type="match status" value="1"/>
</dbReference>
<dbReference type="PANTHER" id="PTHR43767:SF8">
    <property type="entry name" value="LONG-CHAIN-FATTY-ACID--COA LIGASE"/>
    <property type="match status" value="1"/>
</dbReference>
<evidence type="ECO:0000256" key="6">
    <source>
        <dbReference type="ARBA" id="ARBA00039545"/>
    </source>
</evidence>
<organism evidence="11 12">
    <name type="scientific">Litorivita pollutaquae</name>
    <dbReference type="NCBI Taxonomy" id="2200892"/>
    <lineage>
        <taxon>Bacteria</taxon>
        <taxon>Pseudomonadati</taxon>
        <taxon>Pseudomonadota</taxon>
        <taxon>Alphaproteobacteria</taxon>
        <taxon>Rhodobacterales</taxon>
        <taxon>Paracoccaceae</taxon>
        <taxon>Litorivita</taxon>
    </lineage>
</organism>
<name>A0A2V4MMS6_9RHOB</name>
<evidence type="ECO:0000256" key="1">
    <source>
        <dbReference type="ARBA" id="ARBA00004170"/>
    </source>
</evidence>
<reference evidence="11 12" key="1">
    <citation type="submission" date="2018-05" db="EMBL/GenBank/DDBJ databases">
        <title>Oceanovita maritima gen. nov., sp. nov., a marine bacterium in the family Rhodobacteraceae isolated from surface seawater of Lundu port Xiamen, China.</title>
        <authorList>
            <person name="Hetharua B.H."/>
            <person name="Min D."/>
            <person name="Liao H."/>
            <person name="Tian Y."/>
        </authorList>
    </citation>
    <scope>NUCLEOTIDE SEQUENCE [LARGE SCALE GENOMIC DNA]</scope>
    <source>
        <strain evidence="11 12">FSX-11</strain>
    </source>
</reference>
<dbReference type="EMBL" id="QFVT01000004">
    <property type="protein sequence ID" value="PYC48015.1"/>
    <property type="molecule type" value="Genomic_DNA"/>
</dbReference>
<dbReference type="GO" id="GO:0016020">
    <property type="term" value="C:membrane"/>
    <property type="evidence" value="ECO:0007669"/>
    <property type="project" value="UniProtKB-SubCell"/>
</dbReference>
<dbReference type="InterPro" id="IPR025110">
    <property type="entry name" value="AMP-bd_C"/>
</dbReference>
<dbReference type="InterPro" id="IPR000873">
    <property type="entry name" value="AMP-dep_synth/lig_dom"/>
</dbReference>
<dbReference type="InterPro" id="IPR042099">
    <property type="entry name" value="ANL_N_sf"/>
</dbReference>
<dbReference type="Gene3D" id="3.30.300.30">
    <property type="match status" value="1"/>
</dbReference>
<evidence type="ECO:0000256" key="4">
    <source>
        <dbReference type="ARBA" id="ARBA00023136"/>
    </source>
</evidence>
<feature type="domain" description="AMP-binding enzyme C-terminal" evidence="10">
    <location>
        <begin position="712"/>
        <end position="787"/>
    </location>
</feature>
<dbReference type="Pfam" id="PF00501">
    <property type="entry name" value="AMP-binding"/>
    <property type="match status" value="1"/>
</dbReference>
<evidence type="ECO:0000256" key="7">
    <source>
        <dbReference type="ARBA" id="ARBA00042773"/>
    </source>
</evidence>
<dbReference type="EC" id="6.2.1.3" evidence="5"/>
<dbReference type="GO" id="GO:0004467">
    <property type="term" value="F:long-chain fatty acid-CoA ligase activity"/>
    <property type="evidence" value="ECO:0007669"/>
    <property type="project" value="UniProtKB-EC"/>
</dbReference>
<evidence type="ECO:0000259" key="10">
    <source>
        <dbReference type="Pfam" id="PF13193"/>
    </source>
</evidence>
<dbReference type="OrthoDB" id="9803968at2"/>
<protein>
    <recommendedName>
        <fullName evidence="6">Long-chain-fatty-acid--CoA ligase</fullName>
        <ecNumber evidence="5">6.2.1.3</ecNumber>
    </recommendedName>
    <alternativeName>
        <fullName evidence="7">Long-chain acyl-CoA synthetase</fullName>
    </alternativeName>
</protein>
<comment type="caution">
    <text evidence="11">The sequence shown here is derived from an EMBL/GenBank/DDBJ whole genome shotgun (WGS) entry which is preliminary data.</text>
</comment>
<comment type="subcellular location">
    <subcellularLocation>
        <location evidence="1">Membrane</location>
        <topology evidence="1">Peripheral membrane protein</topology>
    </subcellularLocation>
</comment>
<sequence>MWGYSSDARQLRQGAWRPRKSGSFYQCAPHHHPFHVAHDAVFAEGRGHDARSIAAVFCPLALRAMLARFSTCLIGIRYVNKPIDAGGDMVLAWCGAGGEEALRATCEGRFGVSAVPGRFAAPEYGRSFKCNNGTGAQGLRRLVRAASQGLDCMRLASRAAVAPYDRPAGRRRCERCGLAHVASWRQCRLARPRPVSLSDVGFHTQPLKAPLDQWVPVCAPRWADGQMTQKRTAKRPMPPTVARKRRFDMSLPLTPNSRPWMKHYAAGVAHDFDPPAMTLTAMISAAFETYGPQVLIEYYGTEYTFDRMKALTAQVAAALKAEGIGKGDRVALHLPNCPWHPVFFFGTIAAGAAVTHLSPLDADREIAHKMKDSGAKLLVSLTTPEFSSHFPGLIASGEVPKLILCPDPVSAKGRECPVIDGAMAAEAFLAPHHGAAFAPEAVTPDDMALLQYTGGTTGVPKAAILTHRNLTSAVQMYSESAKGEASQAPEAANLIYSPLFHIMGLTATLLKRTHEGGRLHLRLRYNPEEAVKEIEEKKIAAFAGVPTTWIGLLALPDIDSRDLSSLVYAGSGGAPLPVEVYNRVKQLTGLKIRGGWGMTETSPAGTNVPRNMPDDKLGTIGVPLPGLDMRIVDVEDASRSLAPNEIGEMAIMGPNVTAAYWNKPNETAEAFHDGWFLTGDIGYMDEDGYFFLVDRKKDMILSGGFNVYPLMIENAVHQHPDVAEVMAIGVPDEYRGESCKVFVTLRAGAKEFSLTELQDFLADKLGRHEIPRQLEFRSELPHTPVGKSDRKALKAEEAAKREALETAS</sequence>
<dbReference type="Gene3D" id="3.40.50.12780">
    <property type="entry name" value="N-terminal domain of ligase-like"/>
    <property type="match status" value="1"/>
</dbReference>
<dbReference type="Pfam" id="PF13193">
    <property type="entry name" value="AMP-binding_C"/>
    <property type="match status" value="1"/>
</dbReference>
<gene>
    <name evidence="11" type="ORF">DI396_08005</name>
</gene>
<dbReference type="InterPro" id="IPR050237">
    <property type="entry name" value="ATP-dep_AMP-bd_enzyme"/>
</dbReference>
<evidence type="ECO:0000313" key="12">
    <source>
        <dbReference type="Proteomes" id="UP000248012"/>
    </source>
</evidence>